<dbReference type="PANTHER" id="PTHR46268">
    <property type="entry name" value="STRESS RESPONSE PROTEIN NHAX"/>
    <property type="match status" value="1"/>
</dbReference>
<dbReference type="Proteomes" id="UP000249590">
    <property type="component" value="Unassembled WGS sequence"/>
</dbReference>
<dbReference type="InterPro" id="IPR006016">
    <property type="entry name" value="UspA"/>
</dbReference>
<evidence type="ECO:0000259" key="2">
    <source>
        <dbReference type="Pfam" id="PF00582"/>
    </source>
</evidence>
<name>A0A8B2NPS4_9HYPH</name>
<dbReference type="EMBL" id="QHHQ01000004">
    <property type="protein sequence ID" value="RAH99987.1"/>
    <property type="molecule type" value="Genomic_DNA"/>
</dbReference>
<comment type="similarity">
    <text evidence="1">Belongs to the universal stress protein A family.</text>
</comment>
<dbReference type="CDD" id="cd00293">
    <property type="entry name" value="USP-like"/>
    <property type="match status" value="1"/>
</dbReference>
<dbReference type="AlphaFoldDB" id="A0A8B2NPS4"/>
<feature type="domain" description="UspA" evidence="2">
    <location>
        <begin position="5"/>
        <end position="108"/>
    </location>
</feature>
<dbReference type="PANTHER" id="PTHR46268:SF15">
    <property type="entry name" value="UNIVERSAL STRESS PROTEIN HP_0031"/>
    <property type="match status" value="1"/>
</dbReference>
<dbReference type="RefSeq" id="WP_111348448.1">
    <property type="nucleotide sequence ID" value="NZ_JAIWKD010000007.1"/>
</dbReference>
<evidence type="ECO:0000313" key="4">
    <source>
        <dbReference type="Proteomes" id="UP000249590"/>
    </source>
</evidence>
<dbReference type="Pfam" id="PF00582">
    <property type="entry name" value="Usp"/>
    <property type="match status" value="2"/>
</dbReference>
<evidence type="ECO:0000256" key="1">
    <source>
        <dbReference type="ARBA" id="ARBA00008791"/>
    </source>
</evidence>
<dbReference type="SUPFAM" id="SSF52402">
    <property type="entry name" value="Adenine nucleotide alpha hydrolases-like"/>
    <property type="match status" value="2"/>
</dbReference>
<organism evidence="3 4">
    <name type="scientific">Acuticoccus sediminis</name>
    <dbReference type="NCBI Taxonomy" id="2184697"/>
    <lineage>
        <taxon>Bacteria</taxon>
        <taxon>Pseudomonadati</taxon>
        <taxon>Pseudomonadota</taxon>
        <taxon>Alphaproteobacteria</taxon>
        <taxon>Hyphomicrobiales</taxon>
        <taxon>Amorphaceae</taxon>
        <taxon>Acuticoccus</taxon>
    </lineage>
</organism>
<gene>
    <name evidence="3" type="ORF">DLJ53_19845</name>
</gene>
<sequence>MAAVKSILVHAEKSAAGAELLTEAAAFAQARDAHLVALTVGAQPTLAYAGLPDIPPDVYASDLAEAREEVKATMNFVTERLTATGVSFEVRGTVVPAGEAGRQFARQARYADISIFARSELDRDWHDLVDATLFESGRPLILCPEGASLSRIGTRVAIAWQPGAEASRAVHDAIDVIPKAEDVRIVTVDPRVGAGGHGEEPGTDLATALARHGLPVTVDSIPRDNRTVAQAIVHHAEGIDADLIVSGAYGHSRLTEIILGGVTRDLMEITDRPLLMAH</sequence>
<comment type="caution">
    <text evidence="3">The sequence shown here is derived from an EMBL/GenBank/DDBJ whole genome shotgun (WGS) entry which is preliminary data.</text>
</comment>
<dbReference type="Gene3D" id="3.40.50.12370">
    <property type="match status" value="1"/>
</dbReference>
<dbReference type="OrthoDB" id="9804721at2"/>
<feature type="domain" description="UspA" evidence="2">
    <location>
        <begin position="209"/>
        <end position="277"/>
    </location>
</feature>
<evidence type="ECO:0000313" key="3">
    <source>
        <dbReference type="EMBL" id="RAH99987.1"/>
    </source>
</evidence>
<proteinExistence type="inferred from homology"/>
<keyword evidence="4" id="KW-1185">Reference proteome</keyword>
<accession>A0A8B2NPS4</accession>
<protein>
    <recommendedName>
        <fullName evidence="2">UspA domain-containing protein</fullName>
    </recommendedName>
</protein>
<reference evidence="3 4" key="1">
    <citation type="submission" date="2018-05" db="EMBL/GenBank/DDBJ databases">
        <title>Acuticoccus sediminis sp. nov., isolated from deep-sea sediment of Indian Ocean.</title>
        <authorList>
            <person name="Liu X."/>
            <person name="Lai Q."/>
            <person name="Du Y."/>
            <person name="Sun F."/>
            <person name="Zhang X."/>
            <person name="Wang S."/>
            <person name="Shao Z."/>
        </authorList>
    </citation>
    <scope>NUCLEOTIDE SEQUENCE [LARGE SCALE GENOMIC DNA]</scope>
    <source>
        <strain evidence="3 4">PTG4-2</strain>
    </source>
</reference>